<reference evidence="1 2" key="1">
    <citation type="submission" date="2018-06" db="EMBL/GenBank/DDBJ databases">
        <authorList>
            <consortium name="Pathogen Informatics"/>
            <person name="Doyle S."/>
        </authorList>
    </citation>
    <scope>NUCLEOTIDE SEQUENCE [LARGE SCALE GENOMIC DNA]</scope>
    <source>
        <strain evidence="1 2">NCTC8621</strain>
    </source>
</reference>
<name>A0A376PNB2_ECOLX</name>
<organism evidence="1 2">
    <name type="scientific">Escherichia coli</name>
    <dbReference type="NCBI Taxonomy" id="562"/>
    <lineage>
        <taxon>Bacteria</taxon>
        <taxon>Pseudomonadati</taxon>
        <taxon>Pseudomonadota</taxon>
        <taxon>Gammaproteobacteria</taxon>
        <taxon>Enterobacterales</taxon>
        <taxon>Enterobacteriaceae</taxon>
        <taxon>Escherichia</taxon>
    </lineage>
</organism>
<accession>A0A376PNB2</accession>
<evidence type="ECO:0000313" key="1">
    <source>
        <dbReference type="EMBL" id="STH80140.1"/>
    </source>
</evidence>
<sequence length="54" mass="6021">MKYWLITRSAVTATDADKMCLWSTAGTPKPLGQAPPDTLKNFDASKFLRADHPR</sequence>
<evidence type="ECO:0000313" key="2">
    <source>
        <dbReference type="Proteomes" id="UP000255093"/>
    </source>
</evidence>
<dbReference type="EMBL" id="UGBW01000001">
    <property type="protein sequence ID" value="STH80140.1"/>
    <property type="molecule type" value="Genomic_DNA"/>
</dbReference>
<gene>
    <name evidence="1" type="ORF">NCTC8621_00004</name>
</gene>
<dbReference type="Proteomes" id="UP000255093">
    <property type="component" value="Unassembled WGS sequence"/>
</dbReference>
<proteinExistence type="predicted"/>
<protein>
    <submittedName>
        <fullName evidence="1">Uncharacterized protein</fullName>
    </submittedName>
</protein>
<dbReference type="AlphaFoldDB" id="A0A376PNB2"/>